<dbReference type="Pfam" id="PF14289">
    <property type="entry name" value="DUF4369"/>
    <property type="match status" value="1"/>
</dbReference>
<dbReference type="GO" id="GO:0016209">
    <property type="term" value="F:antioxidant activity"/>
    <property type="evidence" value="ECO:0007669"/>
    <property type="project" value="InterPro"/>
</dbReference>
<dbReference type="InterPro" id="IPR025380">
    <property type="entry name" value="DUF4369"/>
</dbReference>
<dbReference type="AlphaFoldDB" id="A0A839SD06"/>
<dbReference type="InterPro" id="IPR050553">
    <property type="entry name" value="Thioredoxin_ResA/DsbE_sf"/>
</dbReference>
<dbReference type="PANTHER" id="PTHR42852">
    <property type="entry name" value="THIOL:DISULFIDE INTERCHANGE PROTEIN DSBE"/>
    <property type="match status" value="1"/>
</dbReference>
<dbReference type="SUPFAM" id="SSF52833">
    <property type="entry name" value="Thioredoxin-like"/>
    <property type="match status" value="1"/>
</dbReference>
<dbReference type="Gene3D" id="3.40.30.10">
    <property type="entry name" value="Glutaredoxin"/>
    <property type="match status" value="1"/>
</dbReference>
<dbReference type="GO" id="GO:0016491">
    <property type="term" value="F:oxidoreductase activity"/>
    <property type="evidence" value="ECO:0007669"/>
    <property type="project" value="InterPro"/>
</dbReference>
<dbReference type="EMBL" id="JACHWX010000002">
    <property type="protein sequence ID" value="MBB3054559.1"/>
    <property type="molecule type" value="Genomic_DNA"/>
</dbReference>
<accession>A0A839SD06</accession>
<organism evidence="6 7">
    <name type="scientific">Mucilaginibacter gotjawali</name>
    <dbReference type="NCBI Taxonomy" id="1550579"/>
    <lineage>
        <taxon>Bacteria</taxon>
        <taxon>Pseudomonadati</taxon>
        <taxon>Bacteroidota</taxon>
        <taxon>Sphingobacteriia</taxon>
        <taxon>Sphingobacteriales</taxon>
        <taxon>Sphingobacteriaceae</taxon>
        <taxon>Mucilaginibacter</taxon>
    </lineage>
</organism>
<evidence type="ECO:0000256" key="4">
    <source>
        <dbReference type="ARBA" id="ARBA00023284"/>
    </source>
</evidence>
<dbReference type="CDD" id="cd02966">
    <property type="entry name" value="TlpA_like_family"/>
    <property type="match status" value="1"/>
</dbReference>
<evidence type="ECO:0000313" key="6">
    <source>
        <dbReference type="EMBL" id="MBB3054559.1"/>
    </source>
</evidence>
<evidence type="ECO:0000256" key="1">
    <source>
        <dbReference type="ARBA" id="ARBA00004196"/>
    </source>
</evidence>
<keyword evidence="2" id="KW-0201">Cytochrome c-type biogenesis</keyword>
<dbReference type="PROSITE" id="PS51352">
    <property type="entry name" value="THIOREDOXIN_2"/>
    <property type="match status" value="1"/>
</dbReference>
<dbReference type="PANTHER" id="PTHR42852:SF6">
    <property type="entry name" value="THIOL:DISULFIDE INTERCHANGE PROTEIN DSBE"/>
    <property type="match status" value="1"/>
</dbReference>
<dbReference type="Pfam" id="PF00578">
    <property type="entry name" value="AhpC-TSA"/>
    <property type="match status" value="1"/>
</dbReference>
<dbReference type="GO" id="GO:0016853">
    <property type="term" value="F:isomerase activity"/>
    <property type="evidence" value="ECO:0007669"/>
    <property type="project" value="UniProtKB-KW"/>
</dbReference>
<dbReference type="GO" id="GO:0017004">
    <property type="term" value="P:cytochrome complex assembly"/>
    <property type="evidence" value="ECO:0007669"/>
    <property type="project" value="UniProtKB-KW"/>
</dbReference>
<keyword evidence="7" id="KW-1185">Reference proteome</keyword>
<keyword evidence="4" id="KW-0676">Redox-active center</keyword>
<dbReference type="InterPro" id="IPR017937">
    <property type="entry name" value="Thioredoxin_CS"/>
</dbReference>
<evidence type="ECO:0000256" key="3">
    <source>
        <dbReference type="ARBA" id="ARBA00023157"/>
    </source>
</evidence>
<keyword evidence="3" id="KW-1015">Disulfide bond</keyword>
<feature type="domain" description="Thioredoxin" evidence="5">
    <location>
        <begin position="188"/>
        <end position="323"/>
    </location>
</feature>
<dbReference type="Proteomes" id="UP000539265">
    <property type="component" value="Unassembled WGS sequence"/>
</dbReference>
<keyword evidence="6" id="KW-0413">Isomerase</keyword>
<dbReference type="InterPro" id="IPR000866">
    <property type="entry name" value="AhpC/TSA"/>
</dbReference>
<comment type="subcellular location">
    <subcellularLocation>
        <location evidence="1">Cell envelope</location>
    </subcellularLocation>
</comment>
<dbReference type="InterPro" id="IPR013766">
    <property type="entry name" value="Thioredoxin_domain"/>
</dbReference>
<sequence length="323" mass="37288">MYEIDGNGKMDSSFIKKGAFSFSGNIIHPEFAILAFNNRRADLFLSPKPMTALFKNSQLKEPEITSSQSDSEFREIEKSLLKINKRWQTVLDTLDVVSKRSLTSFQELRDWVLLPYFEECREAYLDFFARHRQSFVTAYYLSQNAIEMNQGVFPIDSLQAYYDRFAAPIKNSWYGKKISEELIRRRIAVPGTAAFDFTRADKNGQKLSLSSFRGKYVLLDFWGSWCVPCRKGNPHLKELYSRYKDKGFDIIGIAKDDHTKDAWLKAIRTDGLPWHHVLCDSLDVMYNITSYPTKILLDTKGTIIGRFGEEEAGLDKLLISIFN</sequence>
<reference evidence="6" key="1">
    <citation type="submission" date="2020-08" db="EMBL/GenBank/DDBJ databases">
        <title>Genomic Encyclopedia of Type Strains, Phase III (KMG-III): the genomes of soil and plant-associated and newly described type strains.</title>
        <authorList>
            <person name="Whitman W."/>
        </authorList>
    </citation>
    <scope>NUCLEOTIDE SEQUENCE [LARGE SCALE GENOMIC DNA]</scope>
    <source>
        <strain evidence="6">CECT 8628</strain>
    </source>
</reference>
<dbReference type="GO" id="GO:0030313">
    <property type="term" value="C:cell envelope"/>
    <property type="evidence" value="ECO:0007669"/>
    <property type="project" value="UniProtKB-SubCell"/>
</dbReference>
<dbReference type="PROSITE" id="PS00194">
    <property type="entry name" value="THIOREDOXIN_1"/>
    <property type="match status" value="1"/>
</dbReference>
<evidence type="ECO:0000256" key="2">
    <source>
        <dbReference type="ARBA" id="ARBA00022748"/>
    </source>
</evidence>
<gene>
    <name evidence="6" type="ORF">FHS11_000969</name>
</gene>
<evidence type="ECO:0000313" key="7">
    <source>
        <dbReference type="Proteomes" id="UP000539265"/>
    </source>
</evidence>
<evidence type="ECO:0000259" key="5">
    <source>
        <dbReference type="PROSITE" id="PS51352"/>
    </source>
</evidence>
<name>A0A839SD06_9SPHI</name>
<comment type="caution">
    <text evidence="6">The sequence shown here is derived from an EMBL/GenBank/DDBJ whole genome shotgun (WGS) entry which is preliminary data.</text>
</comment>
<dbReference type="InterPro" id="IPR036249">
    <property type="entry name" value="Thioredoxin-like_sf"/>
</dbReference>
<proteinExistence type="predicted"/>
<protein>
    <submittedName>
        <fullName evidence="6">Thiol-disulfide isomerase/thioredoxin</fullName>
    </submittedName>
</protein>